<protein>
    <submittedName>
        <fullName evidence="2">Uncharacterized protein</fullName>
    </submittedName>
</protein>
<feature type="region of interest" description="Disordered" evidence="1">
    <location>
        <begin position="1"/>
        <end position="31"/>
    </location>
</feature>
<dbReference type="OrthoDB" id="4196148at2759"/>
<organism evidence="2 3">
    <name type="scientific">Helicocarpus griseus UAMH5409</name>
    <dbReference type="NCBI Taxonomy" id="1447875"/>
    <lineage>
        <taxon>Eukaryota</taxon>
        <taxon>Fungi</taxon>
        <taxon>Dikarya</taxon>
        <taxon>Ascomycota</taxon>
        <taxon>Pezizomycotina</taxon>
        <taxon>Eurotiomycetes</taxon>
        <taxon>Eurotiomycetidae</taxon>
        <taxon>Onygenales</taxon>
        <taxon>Ajellomycetaceae</taxon>
        <taxon>Helicocarpus</taxon>
    </lineage>
</organism>
<dbReference type="AlphaFoldDB" id="A0A2B7Y322"/>
<keyword evidence="3" id="KW-1185">Reference proteome</keyword>
<evidence type="ECO:0000256" key="1">
    <source>
        <dbReference type="SAM" id="MobiDB-lite"/>
    </source>
</evidence>
<dbReference type="Proteomes" id="UP000223968">
    <property type="component" value="Unassembled WGS sequence"/>
</dbReference>
<dbReference type="EMBL" id="PDNB01000025">
    <property type="protein sequence ID" value="PGH15433.1"/>
    <property type="molecule type" value="Genomic_DNA"/>
</dbReference>
<accession>A0A2B7Y322</accession>
<reference evidence="2 3" key="1">
    <citation type="submission" date="2017-10" db="EMBL/GenBank/DDBJ databases">
        <title>Comparative genomics in systemic dimorphic fungi from Ajellomycetaceae.</title>
        <authorList>
            <person name="Munoz J.F."/>
            <person name="Mcewen J.G."/>
            <person name="Clay O.K."/>
            <person name="Cuomo C.A."/>
        </authorList>
    </citation>
    <scope>NUCLEOTIDE SEQUENCE [LARGE SCALE GENOMIC DNA]</scope>
    <source>
        <strain evidence="2 3">UAMH5409</strain>
    </source>
</reference>
<gene>
    <name evidence="2" type="ORF">AJ79_02409</name>
</gene>
<sequence>MNLDDKGSPPAYEAGRLYVPSSENSPPPAYDTVVRSKPVSFDQSRSNPVTHKCTVLTIDGKYIMSTDYPDWPIYSLSHALDGHELGIGIMVTRLAKKRPDPNSISQRYQIPGSDVSRKDVFALREKMQLFPSSGVLLIDGRQYLSEKLGRMTRSMTRYGPGWTAGGDGLPLLEARPALFAKRRLSNPELSGADGRFYEWRLKKSEKDKEGTLIAIETRRRWDKQNKVEISKPTLELKTDLDPLGRKFLDFFVAAWAMHNWRDAKDVTKEPLLWEEFKEQAKVTKKKHADRRNMGVPGLGYLAAAAIS</sequence>
<evidence type="ECO:0000313" key="3">
    <source>
        <dbReference type="Proteomes" id="UP000223968"/>
    </source>
</evidence>
<evidence type="ECO:0000313" key="2">
    <source>
        <dbReference type="EMBL" id="PGH15433.1"/>
    </source>
</evidence>
<name>A0A2B7Y322_9EURO</name>
<proteinExistence type="predicted"/>
<comment type="caution">
    <text evidence="2">The sequence shown here is derived from an EMBL/GenBank/DDBJ whole genome shotgun (WGS) entry which is preliminary data.</text>
</comment>